<dbReference type="EMBL" id="SEYY01003188">
    <property type="protein sequence ID" value="KAB7504420.1"/>
    <property type="molecule type" value="Genomic_DNA"/>
</dbReference>
<evidence type="ECO:0000256" key="1">
    <source>
        <dbReference type="ARBA" id="ARBA00007818"/>
    </source>
</evidence>
<comment type="similarity">
    <text evidence="1">Belongs to the UPF0587 family.</text>
</comment>
<comment type="caution">
    <text evidence="4">The sequence shown here is derived from an EMBL/GenBank/DDBJ whole genome shotgun (WGS) entry which is preliminary data.</text>
</comment>
<dbReference type="Proteomes" id="UP000326759">
    <property type="component" value="Unassembled WGS sequence"/>
</dbReference>
<name>A0A5N5THM7_9CRUS</name>
<organism evidence="4 5">
    <name type="scientific">Armadillidium nasatum</name>
    <dbReference type="NCBI Taxonomy" id="96803"/>
    <lineage>
        <taxon>Eukaryota</taxon>
        <taxon>Metazoa</taxon>
        <taxon>Ecdysozoa</taxon>
        <taxon>Arthropoda</taxon>
        <taxon>Crustacea</taxon>
        <taxon>Multicrustacea</taxon>
        <taxon>Malacostraca</taxon>
        <taxon>Eumalacostraca</taxon>
        <taxon>Peracarida</taxon>
        <taxon>Isopoda</taxon>
        <taxon>Oniscidea</taxon>
        <taxon>Crinocheta</taxon>
        <taxon>Armadillidiidae</taxon>
        <taxon>Armadillidium</taxon>
    </lineage>
</organism>
<accession>A0A5N5THM7</accession>
<dbReference type="PANTHER" id="PTHR12857">
    <property type="entry name" value="CXXC MOTIF CONTAINING ZINC BINDING PROTEIN"/>
    <property type="match status" value="1"/>
</dbReference>
<evidence type="ECO:0000313" key="5">
    <source>
        <dbReference type="Proteomes" id="UP000326759"/>
    </source>
</evidence>
<reference evidence="4 5" key="1">
    <citation type="journal article" date="2019" name="PLoS Biol.">
        <title>Sex chromosomes control vertical transmission of feminizing Wolbachia symbionts in an isopod.</title>
        <authorList>
            <person name="Becking T."/>
            <person name="Chebbi M.A."/>
            <person name="Giraud I."/>
            <person name="Moumen B."/>
            <person name="Laverre T."/>
            <person name="Caubet Y."/>
            <person name="Peccoud J."/>
            <person name="Gilbert C."/>
            <person name="Cordaux R."/>
        </authorList>
    </citation>
    <scope>NUCLEOTIDE SEQUENCE [LARGE SCALE GENOMIC DNA]</scope>
    <source>
        <strain evidence="4">ANa2</strain>
        <tissue evidence="4">Whole body excluding digestive tract and cuticle</tissue>
    </source>
</reference>
<dbReference type="Pfam" id="PF05907">
    <property type="entry name" value="CXXC_Zn-b_euk"/>
    <property type="match status" value="1"/>
</dbReference>
<evidence type="ECO:0000256" key="2">
    <source>
        <dbReference type="ARBA" id="ARBA00022723"/>
    </source>
</evidence>
<dbReference type="AlphaFoldDB" id="A0A5N5THM7"/>
<dbReference type="GO" id="GO:0008270">
    <property type="term" value="F:zinc ion binding"/>
    <property type="evidence" value="ECO:0007669"/>
    <property type="project" value="TreeGrafter"/>
</dbReference>
<dbReference type="InterPro" id="IPR008584">
    <property type="entry name" value="CXXC_Zn-binding_euk"/>
</dbReference>
<evidence type="ECO:0000256" key="3">
    <source>
        <dbReference type="ARBA" id="ARBA00022833"/>
    </source>
</evidence>
<proteinExistence type="inferred from homology"/>
<keyword evidence="2" id="KW-0479">Metal-binding</keyword>
<gene>
    <name evidence="4" type="ORF">Anas_03270</name>
</gene>
<keyword evidence="3" id="KW-0862">Zinc</keyword>
<dbReference type="SUPFAM" id="SSF141678">
    <property type="entry name" value="MAL13P1.257-like"/>
    <property type="match status" value="1"/>
</dbReference>
<dbReference type="PANTHER" id="PTHR12857:SF0">
    <property type="entry name" value="CXXC MOTIF CONTAINING ZINC BINDING PROTEIN"/>
    <property type="match status" value="1"/>
</dbReference>
<sequence>MEGVTDLEAPGDDFQYQVKLRCNSCSEVSDKWQFISADEKIEMQGSRGVCNYQAKCKLCNRISSLDVCLQQKGKYTADDVPNFKTVIAFECRGLSVCDFQFGEGWKCKGVESKTVFENLDLSEDWCDYDEEGQRTSGNI</sequence>
<dbReference type="OrthoDB" id="10248838at2759"/>
<keyword evidence="5" id="KW-1185">Reference proteome</keyword>
<evidence type="ECO:0000313" key="4">
    <source>
        <dbReference type="EMBL" id="KAB7504420.1"/>
    </source>
</evidence>
<protein>
    <submittedName>
        <fullName evidence="4">Uncharacterized protein</fullName>
    </submittedName>
</protein>